<dbReference type="EMBL" id="JARBCY010000015">
    <property type="protein sequence ID" value="MEF3317404.1"/>
    <property type="molecule type" value="Genomic_DNA"/>
</dbReference>
<feature type="transmembrane region" description="Helical" evidence="6">
    <location>
        <begin position="383"/>
        <end position="403"/>
    </location>
</feature>
<dbReference type="Pfam" id="PF04932">
    <property type="entry name" value="Wzy_C"/>
    <property type="match status" value="1"/>
</dbReference>
<dbReference type="RefSeq" id="WP_332086708.1">
    <property type="nucleotide sequence ID" value="NZ_JARBCY010000015.1"/>
</dbReference>
<feature type="transmembrane region" description="Helical" evidence="6">
    <location>
        <begin position="6"/>
        <end position="24"/>
    </location>
</feature>
<reference evidence="8 9" key="1">
    <citation type="submission" date="2022-11" db="EMBL/GenBank/DDBJ databases">
        <title>The First Case of Preauricular Fistular Abscess Caused by Peptoniphilus grossensis.</title>
        <authorList>
            <person name="Byun J.-H."/>
        </authorList>
    </citation>
    <scope>NUCLEOTIDE SEQUENCE [LARGE SCALE GENOMIC DNA]</scope>
    <source>
        <strain evidence="8 9">GYB008</strain>
    </source>
</reference>
<feature type="domain" description="O-antigen ligase-related" evidence="7">
    <location>
        <begin position="230"/>
        <end position="362"/>
    </location>
</feature>
<evidence type="ECO:0000256" key="2">
    <source>
        <dbReference type="ARBA" id="ARBA00022692"/>
    </source>
</evidence>
<keyword evidence="9" id="KW-1185">Reference proteome</keyword>
<evidence type="ECO:0000259" key="7">
    <source>
        <dbReference type="Pfam" id="PF04932"/>
    </source>
</evidence>
<dbReference type="Proteomes" id="UP001328425">
    <property type="component" value="Unassembled WGS sequence"/>
</dbReference>
<evidence type="ECO:0000256" key="4">
    <source>
        <dbReference type="ARBA" id="ARBA00023136"/>
    </source>
</evidence>
<feature type="transmembrane region" description="Helical" evidence="6">
    <location>
        <begin position="223"/>
        <end position="256"/>
    </location>
</feature>
<keyword evidence="3 6" id="KW-1133">Transmembrane helix</keyword>
<name>A0ABU7X8R5_9FIRM</name>
<feature type="transmembrane region" description="Helical" evidence="6">
    <location>
        <begin position="63"/>
        <end position="82"/>
    </location>
</feature>
<keyword evidence="8" id="KW-0436">Ligase</keyword>
<feature type="transmembrane region" description="Helical" evidence="6">
    <location>
        <begin position="31"/>
        <end position="57"/>
    </location>
</feature>
<dbReference type="PANTHER" id="PTHR37422">
    <property type="entry name" value="TEICHURONIC ACID BIOSYNTHESIS PROTEIN TUAE"/>
    <property type="match status" value="1"/>
</dbReference>
<keyword evidence="2 6" id="KW-0812">Transmembrane</keyword>
<feature type="region of interest" description="Disordered" evidence="5">
    <location>
        <begin position="441"/>
        <end position="464"/>
    </location>
</feature>
<evidence type="ECO:0000313" key="9">
    <source>
        <dbReference type="Proteomes" id="UP001328425"/>
    </source>
</evidence>
<evidence type="ECO:0000313" key="8">
    <source>
        <dbReference type="EMBL" id="MEF3317404.1"/>
    </source>
</evidence>
<feature type="transmembrane region" description="Helical" evidence="6">
    <location>
        <begin position="409"/>
        <end position="428"/>
    </location>
</feature>
<evidence type="ECO:0000256" key="6">
    <source>
        <dbReference type="SAM" id="Phobius"/>
    </source>
</evidence>
<dbReference type="GO" id="GO:0016874">
    <property type="term" value="F:ligase activity"/>
    <property type="evidence" value="ECO:0007669"/>
    <property type="project" value="UniProtKB-KW"/>
</dbReference>
<dbReference type="PANTHER" id="PTHR37422:SF13">
    <property type="entry name" value="LIPOPOLYSACCHARIDE BIOSYNTHESIS PROTEIN PA4999-RELATED"/>
    <property type="match status" value="1"/>
</dbReference>
<dbReference type="InterPro" id="IPR007016">
    <property type="entry name" value="O-antigen_ligase-rel_domated"/>
</dbReference>
<feature type="transmembrane region" description="Helical" evidence="6">
    <location>
        <begin position="94"/>
        <end position="111"/>
    </location>
</feature>
<gene>
    <name evidence="8" type="ORF">PV361_01635</name>
</gene>
<feature type="transmembrane region" description="Helical" evidence="6">
    <location>
        <begin position="346"/>
        <end position="371"/>
    </location>
</feature>
<evidence type="ECO:0000256" key="1">
    <source>
        <dbReference type="ARBA" id="ARBA00004141"/>
    </source>
</evidence>
<comment type="caution">
    <text evidence="8">The sequence shown here is derived from an EMBL/GenBank/DDBJ whole genome shotgun (WGS) entry which is preliminary data.</text>
</comment>
<evidence type="ECO:0000256" key="5">
    <source>
        <dbReference type="SAM" id="MobiDB-lite"/>
    </source>
</evidence>
<keyword evidence="4 6" id="KW-0472">Membrane</keyword>
<dbReference type="InterPro" id="IPR051533">
    <property type="entry name" value="WaaL-like"/>
</dbReference>
<accession>A0ABU7X8R5</accession>
<sequence>MVKSKKINFILLSALFLSLIYYFLGTKLFLAAFVGVSGLLLVIYDIKIGLFASAFLYPFVPDALGLIMLLSMGFFVLLRTFLYKESFTVGERTVPLFIFAFIIVFSTITSIDPSGSVRDLALNAAGISFLFAMTNSIKTKAELNAFISTLLLSALLVALLGVVQYFTGVQMRPEWLDTENNTDIAVRVYSVFFNPNILAEYLVLITPIAVGMTWYTKSMRKKFLFAASTGILLLCIVMTLSRGGWVGIALAALAFVLLVDKRLLLLGVPIILGGLAFLPQKVLDRITSIGSTVDTSNLYRIKIWHITMDVIRDNLIAGVGFGYMPFKDTFERYIRTMPIYHAHNTYLEVAAEIGLIGFIFFMLLLLSTLKYAYVNLVKSEDKYFKYLGAGLFASIIGIMGHGLVEHFLYIPRIIFTFWIVLGIIFTAIKVEKDERENLSEINSEEVEKTNTASKNTIEGKPITE</sequence>
<feature type="transmembrane region" description="Helical" evidence="6">
    <location>
        <begin position="197"/>
        <end position="216"/>
    </location>
</feature>
<evidence type="ECO:0000256" key="3">
    <source>
        <dbReference type="ARBA" id="ARBA00022989"/>
    </source>
</evidence>
<proteinExistence type="predicted"/>
<comment type="subcellular location">
    <subcellularLocation>
        <location evidence="1">Membrane</location>
        <topology evidence="1">Multi-pass membrane protein</topology>
    </subcellularLocation>
</comment>
<organism evidence="8 9">
    <name type="scientific">Peptoniphilus grossensis</name>
    <dbReference type="NCBI Taxonomy" id="1465756"/>
    <lineage>
        <taxon>Bacteria</taxon>
        <taxon>Bacillati</taxon>
        <taxon>Bacillota</taxon>
        <taxon>Tissierellia</taxon>
        <taxon>Tissierellales</taxon>
        <taxon>Peptoniphilaceae</taxon>
        <taxon>Peptoniphilus</taxon>
    </lineage>
</organism>
<feature type="transmembrane region" description="Helical" evidence="6">
    <location>
        <begin position="262"/>
        <end position="278"/>
    </location>
</feature>
<feature type="transmembrane region" description="Helical" evidence="6">
    <location>
        <begin position="145"/>
        <end position="166"/>
    </location>
</feature>
<protein>
    <submittedName>
        <fullName evidence="8">O-antigen ligase family protein</fullName>
    </submittedName>
</protein>